<dbReference type="OrthoDB" id="7927735at2"/>
<dbReference type="EMBL" id="FPCH01000002">
    <property type="protein sequence ID" value="SFV32669.1"/>
    <property type="molecule type" value="Genomic_DNA"/>
</dbReference>
<proteinExistence type="predicted"/>
<keyword evidence="1" id="KW-0812">Transmembrane</keyword>
<evidence type="ECO:0000313" key="2">
    <source>
        <dbReference type="EMBL" id="SFV32669.1"/>
    </source>
</evidence>
<organism evidence="2 3">
    <name type="scientific">Hyphomicrobium facile</name>
    <dbReference type="NCBI Taxonomy" id="51670"/>
    <lineage>
        <taxon>Bacteria</taxon>
        <taxon>Pseudomonadati</taxon>
        <taxon>Pseudomonadota</taxon>
        <taxon>Alphaproteobacteria</taxon>
        <taxon>Hyphomicrobiales</taxon>
        <taxon>Hyphomicrobiaceae</taxon>
        <taxon>Hyphomicrobium</taxon>
    </lineage>
</organism>
<feature type="transmembrane region" description="Helical" evidence="1">
    <location>
        <begin position="21"/>
        <end position="40"/>
    </location>
</feature>
<reference evidence="3" key="1">
    <citation type="submission" date="2016-10" db="EMBL/GenBank/DDBJ databases">
        <authorList>
            <person name="Varghese N."/>
            <person name="Submissions S."/>
        </authorList>
    </citation>
    <scope>NUCLEOTIDE SEQUENCE [LARGE SCALE GENOMIC DNA]</scope>
    <source>
        <strain evidence="3">DSM 1565</strain>
    </source>
</reference>
<sequence>MPDQAQPNLISRTIDYILGRNTLIGIASFMLLIISGYATWHGMRDFIVGVSSTPAAPAGGISISNDVLVAAVVVALTFLLWLTLRETFGAKRPFGQRLITGVLYVFLAIWSIGFGYGFWWSLISGQEATKTGLAGLQEDARDASAAVAARLDAVRGQLDNVVTWSDSQMTREETSGGSCGVASGAGKGPLYNARRSVRDAVSALRDGMTKSWLEPVQADVQSLRQAADVLGGATIEERQRNFENKASEIRGLARNIAARSNQLGQSTASEMRALADSVSQPPGKSGSSCFDPTLAERLRDAAAQADQPAELKLREAVFNEGPAGVANAVKNLWSNIGAYTASAFRYIVSGGKVLTAGHTDEGEPITGRDVIALLATIGIDMGLLALAIINPPREPPSVRPSGTLARQIRDAIDTAINRAPGADLEWVRRHFVHHNKASYLVIPNLYSCDPDNVDEAAKGMAVNQLAGVLSDLDLVRWPKGGKWWLFQENELKKLKKEESQGSDTDLTAIRKKWAEEQGLTGEDLKQYVDKRAVRNHGLFSKAERALEIAGWSEKARSDIEIFKLVDTDGLTPLLMVLNEPGGARSEGPAQAEAA</sequence>
<keyword evidence="1" id="KW-0472">Membrane</keyword>
<dbReference type="Proteomes" id="UP000199423">
    <property type="component" value="Unassembled WGS sequence"/>
</dbReference>
<keyword evidence="3" id="KW-1185">Reference proteome</keyword>
<evidence type="ECO:0000313" key="3">
    <source>
        <dbReference type="Proteomes" id="UP000199423"/>
    </source>
</evidence>
<accession>A0A1I7NDF0</accession>
<dbReference type="AlphaFoldDB" id="A0A1I7NDF0"/>
<gene>
    <name evidence="2" type="ORF">SAMN04488557_1683</name>
</gene>
<feature type="transmembrane region" description="Helical" evidence="1">
    <location>
        <begin position="102"/>
        <end position="122"/>
    </location>
</feature>
<keyword evidence="1" id="KW-1133">Transmembrane helix</keyword>
<evidence type="ECO:0000256" key="1">
    <source>
        <dbReference type="SAM" id="Phobius"/>
    </source>
</evidence>
<protein>
    <submittedName>
        <fullName evidence="2">Uncharacterized protein</fullName>
    </submittedName>
</protein>
<name>A0A1I7NDF0_9HYPH</name>
<dbReference type="RefSeq" id="WP_092866983.1">
    <property type="nucleotide sequence ID" value="NZ_FPCH01000002.1"/>
</dbReference>
<feature type="transmembrane region" description="Helical" evidence="1">
    <location>
        <begin position="60"/>
        <end position="82"/>
    </location>
</feature>